<evidence type="ECO:0000313" key="6">
    <source>
        <dbReference type="Proteomes" id="UP001466933"/>
    </source>
</evidence>
<dbReference type="InterPro" id="IPR000917">
    <property type="entry name" value="Sulfatase_N"/>
</dbReference>
<dbReference type="PANTHER" id="PTHR45953:SF1">
    <property type="entry name" value="IDURONATE 2-SULFATASE"/>
    <property type="match status" value="1"/>
</dbReference>
<evidence type="ECO:0000256" key="2">
    <source>
        <dbReference type="ARBA" id="ARBA00022801"/>
    </source>
</evidence>
<organism evidence="5 6">
    <name type="scientific">Burkholderia theae</name>
    <dbReference type="NCBI Taxonomy" id="3143496"/>
    <lineage>
        <taxon>Bacteria</taxon>
        <taxon>Pseudomonadati</taxon>
        <taxon>Pseudomonadota</taxon>
        <taxon>Betaproteobacteria</taxon>
        <taxon>Burkholderiales</taxon>
        <taxon>Burkholderiaceae</taxon>
        <taxon>Burkholderia</taxon>
    </lineage>
</organism>
<dbReference type="Gene3D" id="3.40.720.10">
    <property type="entry name" value="Alkaline Phosphatase, subunit A"/>
    <property type="match status" value="1"/>
</dbReference>
<keyword evidence="1" id="KW-0479">Metal-binding</keyword>
<feature type="compositionally biased region" description="Basic and acidic residues" evidence="3">
    <location>
        <begin position="60"/>
        <end position="77"/>
    </location>
</feature>
<dbReference type="EMBL" id="JBCPYA010000001">
    <property type="protein sequence ID" value="MEN2468795.1"/>
    <property type="molecule type" value="Genomic_DNA"/>
</dbReference>
<dbReference type="PANTHER" id="PTHR45953">
    <property type="entry name" value="IDURONATE 2-SULFATASE"/>
    <property type="match status" value="1"/>
</dbReference>
<keyword evidence="6" id="KW-1185">Reference proteome</keyword>
<feature type="domain" description="Sulfatase N-terminal" evidence="4">
    <location>
        <begin position="86"/>
        <end position="415"/>
    </location>
</feature>
<proteinExistence type="predicted"/>
<protein>
    <submittedName>
        <fullName evidence="5">Sulfatase</fullName>
    </submittedName>
</protein>
<dbReference type="CDD" id="cd16148">
    <property type="entry name" value="sulfatase_like"/>
    <property type="match status" value="1"/>
</dbReference>
<gene>
    <name evidence="5" type="ORF">VOI36_02735</name>
</gene>
<accession>A0ABU9W9V0</accession>
<reference evidence="5 6" key="1">
    <citation type="submission" date="2024-05" db="EMBL/GenBank/DDBJ databases">
        <title>Burkholderia sp. Nov. a novel bacteria isolated from rhizosphere soil of Camellia sinensis.</title>
        <authorList>
            <person name="Dong Y."/>
        </authorList>
    </citation>
    <scope>NUCLEOTIDE SEQUENCE [LARGE SCALE GENOMIC DNA]</scope>
    <source>
        <strain evidence="5 6">GS2Y</strain>
    </source>
</reference>
<dbReference type="RefSeq" id="WP_343490674.1">
    <property type="nucleotide sequence ID" value="NZ_JBCPYA010000001.1"/>
</dbReference>
<sequence>MPSKPHSPRRSRSACRVSARYAIGSASIRRPGKTGTLHSSNAAHHASGRGRPGGTTRVNETTRKPDGTSHRNESNAKRIEPIMKAILVMYDSLNRHMLPPYGNTWVNAPNFQRLAERSATFDNCYIGSMACIPARRELHTGRYNFLHRSWGPLEPFDDSMPDMLRKKGIHAHLASDHPHYWEDGGATYHTRYSSWEFFRGQEGDPWKAELGPPPMPARLKGALKEKSAQQDFVNRQYYPTEDLHPQTLTFDAGEAFLRKNHDKDSWFLQIETFDPHEPFVSYPKYRDIYPGDRGDAHFDWPPYGPVSADETDGDIRTAQAGYASLVSMCDHSLGRILDLMDELDLWRDTMLIVCTDHGYMLGEHGWWAKTVQPWFNELANTPLFIWDPRSRRTGVRRQSLVQMIDMAPTLLDFFGLQPTPDMQGRSLGKTIDDDVSVREAALFGMHGEQVNVTDGRYVYMRSGPDPDRNEPLYEYTLMPTHMREMFSVDELRDIELSEPFSFSKGVRTMKIASRPIGYAYRSGTLLFDLDDDPRQERPLYDESVELRMAELMRDLMRANDAPPEQYARLGLPSQGAIGGAQLLARSHADRAERLRSHLAVQAQAMRAEVERKRAAPAGSTSGG</sequence>
<dbReference type="InterPro" id="IPR017850">
    <property type="entry name" value="Alkaline_phosphatase_core_sf"/>
</dbReference>
<keyword evidence="2" id="KW-0378">Hydrolase</keyword>
<evidence type="ECO:0000259" key="4">
    <source>
        <dbReference type="Pfam" id="PF00884"/>
    </source>
</evidence>
<name>A0ABU9W9V0_9BURK</name>
<feature type="region of interest" description="Disordered" evidence="3">
    <location>
        <begin position="22"/>
        <end position="77"/>
    </location>
</feature>
<evidence type="ECO:0000256" key="3">
    <source>
        <dbReference type="SAM" id="MobiDB-lite"/>
    </source>
</evidence>
<dbReference type="SUPFAM" id="SSF53649">
    <property type="entry name" value="Alkaline phosphatase-like"/>
    <property type="match status" value="1"/>
</dbReference>
<dbReference type="Pfam" id="PF00884">
    <property type="entry name" value="Sulfatase"/>
    <property type="match status" value="1"/>
</dbReference>
<evidence type="ECO:0000256" key="1">
    <source>
        <dbReference type="ARBA" id="ARBA00022723"/>
    </source>
</evidence>
<dbReference type="Proteomes" id="UP001466933">
    <property type="component" value="Unassembled WGS sequence"/>
</dbReference>
<evidence type="ECO:0000313" key="5">
    <source>
        <dbReference type="EMBL" id="MEN2468795.1"/>
    </source>
</evidence>
<comment type="caution">
    <text evidence="5">The sequence shown here is derived from an EMBL/GenBank/DDBJ whole genome shotgun (WGS) entry which is preliminary data.</text>
</comment>